<dbReference type="Proteomes" id="UP001611450">
    <property type="component" value="Unassembled WGS sequence"/>
</dbReference>
<dbReference type="EMBL" id="JBIRXV010000001">
    <property type="protein sequence ID" value="MFI2319217.1"/>
    <property type="molecule type" value="Genomic_DNA"/>
</dbReference>
<comment type="similarity">
    <text evidence="1">Belongs to the WXG100 family.</text>
</comment>
<comment type="caution">
    <text evidence="2">The sequence shown here is derived from an EMBL/GenBank/DDBJ whole genome shotgun (WGS) entry which is preliminary data.</text>
</comment>
<dbReference type="InterPro" id="IPR036689">
    <property type="entry name" value="ESAT-6-like_sf"/>
</dbReference>
<evidence type="ECO:0000313" key="3">
    <source>
        <dbReference type="Proteomes" id="UP001611450"/>
    </source>
</evidence>
<accession>A0ABW7W8B2</accession>
<dbReference type="Pfam" id="PF06013">
    <property type="entry name" value="WXG100"/>
    <property type="match status" value="1"/>
</dbReference>
<name>A0ABW7W8B2_9NOCA</name>
<dbReference type="InterPro" id="IPR010310">
    <property type="entry name" value="T7SS_ESAT-6-like"/>
</dbReference>
<reference evidence="2 3" key="1">
    <citation type="submission" date="2024-10" db="EMBL/GenBank/DDBJ databases">
        <title>The Natural Products Discovery Center: Release of the First 8490 Sequenced Strains for Exploring Actinobacteria Biosynthetic Diversity.</title>
        <authorList>
            <person name="Kalkreuter E."/>
            <person name="Kautsar S.A."/>
            <person name="Yang D."/>
            <person name="Bader C.D."/>
            <person name="Teijaro C.N."/>
            <person name="Fluegel L."/>
            <person name="Davis C.M."/>
            <person name="Simpson J.R."/>
            <person name="Lauterbach L."/>
            <person name="Steele A.D."/>
            <person name="Gui C."/>
            <person name="Meng S."/>
            <person name="Li G."/>
            <person name="Viehrig K."/>
            <person name="Ye F."/>
            <person name="Su P."/>
            <person name="Kiefer A.F."/>
            <person name="Nichols A."/>
            <person name="Cepeda A.J."/>
            <person name="Yan W."/>
            <person name="Fan B."/>
            <person name="Jiang Y."/>
            <person name="Adhikari A."/>
            <person name="Zheng C.-J."/>
            <person name="Schuster L."/>
            <person name="Cowan T.M."/>
            <person name="Smanski M.J."/>
            <person name="Chevrette M.G."/>
            <person name="De Carvalho L.P.S."/>
            <person name="Shen B."/>
        </authorList>
    </citation>
    <scope>NUCLEOTIDE SEQUENCE [LARGE SCALE GENOMIC DNA]</scope>
    <source>
        <strain evidence="2 3">NPDC019626</strain>
    </source>
</reference>
<protein>
    <recommendedName>
        <fullName evidence="1">ESAT-6-like protein</fullName>
    </recommendedName>
</protein>
<gene>
    <name evidence="2" type="ORF">ACH47G_01895</name>
</gene>
<dbReference type="RefSeq" id="WP_396945949.1">
    <property type="nucleotide sequence ID" value="NZ_JBIRXV010000001.1"/>
</dbReference>
<sequence>MTESQPATTFTVVPEHVSDAGRYVQQTAANLISGLRTVGAEVDGLMSSWRGVAATAYAGAWDETHRAALELFEALADMAELLGVVVDRAAATDTASAGTYSSLSLPPI</sequence>
<dbReference type="NCBIfam" id="TIGR03930">
    <property type="entry name" value="WXG100_ESAT6"/>
    <property type="match status" value="1"/>
</dbReference>
<keyword evidence="3" id="KW-1185">Reference proteome</keyword>
<evidence type="ECO:0000256" key="1">
    <source>
        <dbReference type="RuleBase" id="RU362001"/>
    </source>
</evidence>
<proteinExistence type="inferred from homology"/>
<dbReference type="Gene3D" id="1.10.287.1060">
    <property type="entry name" value="ESAT-6-like"/>
    <property type="match status" value="1"/>
</dbReference>
<organism evidence="2 3">
    <name type="scientific">Nocardia beijingensis</name>
    <dbReference type="NCBI Taxonomy" id="95162"/>
    <lineage>
        <taxon>Bacteria</taxon>
        <taxon>Bacillati</taxon>
        <taxon>Actinomycetota</taxon>
        <taxon>Actinomycetes</taxon>
        <taxon>Mycobacteriales</taxon>
        <taxon>Nocardiaceae</taxon>
        <taxon>Nocardia</taxon>
    </lineage>
</organism>
<dbReference type="SUPFAM" id="SSF140453">
    <property type="entry name" value="EsxAB dimer-like"/>
    <property type="match status" value="1"/>
</dbReference>
<evidence type="ECO:0000313" key="2">
    <source>
        <dbReference type="EMBL" id="MFI2319217.1"/>
    </source>
</evidence>